<comment type="caution">
    <text evidence="1">The sequence shown here is derived from an EMBL/GenBank/DDBJ whole genome shotgun (WGS) entry which is preliminary data.</text>
</comment>
<proteinExistence type="predicted"/>
<name>A0ACC1R4I8_9HYPO</name>
<evidence type="ECO:0000313" key="2">
    <source>
        <dbReference type="Proteomes" id="UP001148737"/>
    </source>
</evidence>
<evidence type="ECO:0000313" key="1">
    <source>
        <dbReference type="EMBL" id="KAJ3497598.1"/>
    </source>
</evidence>
<dbReference type="EMBL" id="JANAKD010000101">
    <property type="protein sequence ID" value="KAJ3497598.1"/>
    <property type="molecule type" value="Genomic_DNA"/>
</dbReference>
<dbReference type="Proteomes" id="UP001148737">
    <property type="component" value="Unassembled WGS sequence"/>
</dbReference>
<reference evidence="1" key="1">
    <citation type="submission" date="2022-07" db="EMBL/GenBank/DDBJ databases">
        <title>Genome Sequence of Lecanicillium saksenae.</title>
        <authorList>
            <person name="Buettner E."/>
        </authorList>
    </citation>
    <scope>NUCLEOTIDE SEQUENCE</scope>
    <source>
        <strain evidence="1">VT-O1</strain>
    </source>
</reference>
<gene>
    <name evidence="1" type="ORF">NLG97_g1782</name>
</gene>
<protein>
    <submittedName>
        <fullName evidence="1">Uncharacterized protein</fullName>
    </submittedName>
</protein>
<keyword evidence="2" id="KW-1185">Reference proteome</keyword>
<accession>A0ACC1R4I8</accession>
<organism evidence="1 2">
    <name type="scientific">Lecanicillium saksenae</name>
    <dbReference type="NCBI Taxonomy" id="468837"/>
    <lineage>
        <taxon>Eukaryota</taxon>
        <taxon>Fungi</taxon>
        <taxon>Dikarya</taxon>
        <taxon>Ascomycota</taxon>
        <taxon>Pezizomycotina</taxon>
        <taxon>Sordariomycetes</taxon>
        <taxon>Hypocreomycetidae</taxon>
        <taxon>Hypocreales</taxon>
        <taxon>Cordycipitaceae</taxon>
        <taxon>Lecanicillium</taxon>
    </lineage>
</organism>
<sequence length="278" mass="31382">MNSPSRDNVTRVLSQDAFSLSLHGLVRADGAQLGANNPCEDRLNRAHPISLWEGEKWIAATVFDGHVGWQTADHLEKNLQNPDTLWEVEAFSEDQNCANEAEIARINREHPNEDISVSNGRVLGLAVFCRAFGNFRWKSSYDMQLEFSKIFMSCSPNKKKDILTPPYLVATPVVTVRKLKSELPSFVVLATDGLWYNFENYEMTAATVSWKKEPLQEPRTTIEDDNVAVHLMRNALGGNHRELLAGHLAFRAPFARDVRDDIIIQVLFFPGARSKQSE</sequence>